<dbReference type="InterPro" id="IPR036388">
    <property type="entry name" value="WH-like_DNA-bd_sf"/>
</dbReference>
<dbReference type="PANTHER" id="PTHR13947">
    <property type="entry name" value="GNAT FAMILY N-ACETYLTRANSFERASE"/>
    <property type="match status" value="1"/>
</dbReference>
<dbReference type="Proteomes" id="UP000325684">
    <property type="component" value="Unassembled WGS sequence"/>
</dbReference>
<protein>
    <submittedName>
        <fullName evidence="4">MarR family transcriptional regulator</fullName>
    </submittedName>
</protein>
<dbReference type="AlphaFoldDB" id="A0A5N3P7V8"/>
<dbReference type="PROSITE" id="PS50995">
    <property type="entry name" value="HTH_MARR_2"/>
    <property type="match status" value="1"/>
</dbReference>
<reference evidence="4 5" key="1">
    <citation type="journal article" date="2019" name="Microorganisms">
        <title>Genome Insights into the Novel Species Microvirga brassicacearum, a Rapeseed Endophyte with Biotechnological Potential.</title>
        <authorList>
            <person name="Jimenez-Gomez A."/>
            <person name="Saati-Santamaria Z."/>
            <person name="Igual J.M."/>
            <person name="Rivas R."/>
            <person name="Mateos P.F."/>
            <person name="Garcia-Fraile P."/>
        </authorList>
    </citation>
    <scope>NUCLEOTIDE SEQUENCE [LARGE SCALE GENOMIC DNA]</scope>
    <source>
        <strain evidence="4 5">CDVBN77</strain>
    </source>
</reference>
<dbReference type="GO" id="GO:0003700">
    <property type="term" value="F:DNA-binding transcription factor activity"/>
    <property type="evidence" value="ECO:0007669"/>
    <property type="project" value="InterPro"/>
</dbReference>
<evidence type="ECO:0000259" key="2">
    <source>
        <dbReference type="PROSITE" id="PS50995"/>
    </source>
</evidence>
<dbReference type="PRINTS" id="PR00598">
    <property type="entry name" value="HTHMARR"/>
</dbReference>
<dbReference type="Gene3D" id="1.10.10.10">
    <property type="entry name" value="Winged helix-like DNA-binding domain superfamily/Winged helix DNA-binding domain"/>
    <property type="match status" value="1"/>
</dbReference>
<dbReference type="SUPFAM" id="SSF55729">
    <property type="entry name" value="Acyl-CoA N-acyltransferases (Nat)"/>
    <property type="match status" value="1"/>
</dbReference>
<dbReference type="OrthoDB" id="273614at2"/>
<proteinExistence type="predicted"/>
<dbReference type="InterPro" id="IPR050769">
    <property type="entry name" value="NAT_camello-type"/>
</dbReference>
<dbReference type="EMBL" id="VCMV01000028">
    <property type="protein sequence ID" value="KAB0265816.1"/>
    <property type="molecule type" value="Genomic_DNA"/>
</dbReference>
<evidence type="ECO:0000313" key="5">
    <source>
        <dbReference type="Proteomes" id="UP000325684"/>
    </source>
</evidence>
<dbReference type="InterPro" id="IPR000182">
    <property type="entry name" value="GNAT_dom"/>
</dbReference>
<name>A0A5N3P7V8_9HYPH</name>
<dbReference type="PROSITE" id="PS51186">
    <property type="entry name" value="GNAT"/>
    <property type="match status" value="1"/>
</dbReference>
<dbReference type="Pfam" id="PF12802">
    <property type="entry name" value="MarR_2"/>
    <property type="match status" value="1"/>
</dbReference>
<accession>A0A5N3P7V8</accession>
<comment type="caution">
    <text evidence="4">The sequence shown here is derived from an EMBL/GenBank/DDBJ whole genome shotgun (WGS) entry which is preliminary data.</text>
</comment>
<evidence type="ECO:0000259" key="3">
    <source>
        <dbReference type="PROSITE" id="PS51186"/>
    </source>
</evidence>
<organism evidence="4 5">
    <name type="scientific">Microvirga brassicacearum</name>
    <dbReference type="NCBI Taxonomy" id="2580413"/>
    <lineage>
        <taxon>Bacteria</taxon>
        <taxon>Pseudomonadati</taxon>
        <taxon>Pseudomonadota</taxon>
        <taxon>Alphaproteobacteria</taxon>
        <taxon>Hyphomicrobiales</taxon>
        <taxon>Methylobacteriaceae</taxon>
        <taxon>Microvirga</taxon>
    </lineage>
</organism>
<gene>
    <name evidence="4" type="ORF">FEZ63_16815</name>
</gene>
<dbReference type="SMART" id="SM00347">
    <property type="entry name" value="HTH_MARR"/>
    <property type="match status" value="1"/>
</dbReference>
<dbReference type="InterPro" id="IPR016181">
    <property type="entry name" value="Acyl_CoA_acyltransferase"/>
</dbReference>
<feature type="domain" description="N-acetyltransferase" evidence="3">
    <location>
        <begin position="153"/>
        <end position="306"/>
    </location>
</feature>
<feature type="domain" description="HTH marR-type" evidence="2">
    <location>
        <begin position="6"/>
        <end position="141"/>
    </location>
</feature>
<keyword evidence="5" id="KW-1185">Reference proteome</keyword>
<dbReference type="PANTHER" id="PTHR13947:SF37">
    <property type="entry name" value="LD18367P"/>
    <property type="match status" value="1"/>
</dbReference>
<dbReference type="Pfam" id="PF00583">
    <property type="entry name" value="Acetyltransf_1"/>
    <property type="match status" value="1"/>
</dbReference>
<dbReference type="InterPro" id="IPR036390">
    <property type="entry name" value="WH_DNA-bd_sf"/>
</dbReference>
<dbReference type="SUPFAM" id="SSF46785">
    <property type="entry name" value="Winged helix' DNA-binding domain"/>
    <property type="match status" value="1"/>
</dbReference>
<dbReference type="RefSeq" id="WP_150946581.1">
    <property type="nucleotide sequence ID" value="NZ_VCMV01000028.1"/>
</dbReference>
<evidence type="ECO:0000256" key="1">
    <source>
        <dbReference type="ARBA" id="ARBA00022679"/>
    </source>
</evidence>
<dbReference type="Gene3D" id="3.40.630.30">
    <property type="match status" value="1"/>
</dbReference>
<dbReference type="GO" id="GO:0008080">
    <property type="term" value="F:N-acetyltransferase activity"/>
    <property type="evidence" value="ECO:0007669"/>
    <property type="project" value="InterPro"/>
</dbReference>
<evidence type="ECO:0000313" key="4">
    <source>
        <dbReference type="EMBL" id="KAB0265816.1"/>
    </source>
</evidence>
<keyword evidence="1" id="KW-0808">Transferase</keyword>
<dbReference type="InterPro" id="IPR000835">
    <property type="entry name" value="HTH_MarR-typ"/>
</dbReference>
<sequence length="324" mass="36399">MSARPTADQIATMRRFSRFYTRQLGLLVEGFLKSEFSLTEGRVLYELAHRDGLTAADLARELGLDAGYLSRILKRFEARGFLGRATAAGDGRQAVLAMTDEGRAAFQPLDQASEAEVATLLAGLSEAERRQLVAAMSTVERLLGGRTEPRVPYLLRPLQTGDIGWIIRRQGMLYAEEFGWDETFEALVAEIAAAFVKNHDPRTERCWIAEREGEIVGSVFVVRQSDAVAKLRLLYVEPSARGLGIGRRLVDESIRFARARHYQTLTLWTNDILASARRIYEEAGFRLVQEERHHSFGKDLVGQNWDLELRNGNIRALNSEASQT</sequence>
<dbReference type="CDD" id="cd04301">
    <property type="entry name" value="NAT_SF"/>
    <property type="match status" value="1"/>
</dbReference>